<dbReference type="AlphaFoldDB" id="A0A0C6FQU2"/>
<proteinExistence type="predicted"/>
<sequence>MGDRAVAHVEVVVLFNVILVVRPVALARVKVRQLHEVCALAREFPTDAPRPPGARRLHFDPRWRRAPPRRRSARHQCAHLLVRAGPLGLGGIPDPVSRAPVVISAIFDHPVTRLIVVPLLTASYVATSHADEPTFLQRGDIWHYGVQASGGRGVTRYATIEATPAGVDWTVKVTCGTHEARTGKVLSRHVGQGTSERGRGTGLGGTYVVEGVRQNFIITLRGPELDVPAQFTDSRCASGIGQLSTGD</sequence>
<evidence type="ECO:0000313" key="2">
    <source>
        <dbReference type="Proteomes" id="UP000061432"/>
    </source>
</evidence>
<name>A0A0C6FQU2_9HYPH</name>
<dbReference type="Proteomes" id="UP000061432">
    <property type="component" value="Plasmid pMaq22A_1p"/>
</dbReference>
<gene>
    <name evidence="1" type="ORF">Maq22A_1p36110</name>
</gene>
<accession>A0A0C6FQU2</accession>
<dbReference type="KEGG" id="maqu:Maq22A_1p36110"/>
<protein>
    <submittedName>
        <fullName evidence="1">Uncharacterized protein</fullName>
    </submittedName>
</protein>
<reference evidence="1 2" key="1">
    <citation type="journal article" date="2015" name="Genome Announc.">
        <title>Complete Genome Sequence of Methylobacterium aquaticum Strain 22A, Isolated from Racomitrium japonicum Moss.</title>
        <authorList>
            <person name="Tani A."/>
            <person name="Ogura Y."/>
            <person name="Hayashi T."/>
            <person name="Kimbara K."/>
        </authorList>
    </citation>
    <scope>NUCLEOTIDE SEQUENCE [LARGE SCALE GENOMIC DNA]</scope>
    <source>
        <strain evidence="1 2">MA-22A</strain>
        <plasmid evidence="2">Plasmid pMaq22A_1p DNA</plasmid>
    </source>
</reference>
<dbReference type="EMBL" id="AP014705">
    <property type="protein sequence ID" value="BAQ49437.1"/>
    <property type="molecule type" value="Genomic_DNA"/>
</dbReference>
<geneLocation type="plasmid" evidence="2">
    <name>pMaq22A_1p DNA</name>
</geneLocation>
<reference evidence="2" key="2">
    <citation type="submission" date="2015-01" db="EMBL/GenBank/DDBJ databases">
        <title>Complete genome sequence of Methylobacterium aquaticum strain 22A.</title>
        <authorList>
            <person name="Tani A."/>
            <person name="Ogura Y."/>
            <person name="Hayashi T."/>
        </authorList>
    </citation>
    <scope>NUCLEOTIDE SEQUENCE [LARGE SCALE GENOMIC DNA]</scope>
    <source>
        <strain evidence="2">MA-22A</strain>
        <plasmid evidence="2">Plasmid pMaq22A_1p DNA</plasmid>
    </source>
</reference>
<keyword evidence="1" id="KW-0614">Plasmid</keyword>
<dbReference type="PATRIC" id="fig|270351.10.peg.6512"/>
<organism evidence="1 2">
    <name type="scientific">Methylobacterium aquaticum</name>
    <dbReference type="NCBI Taxonomy" id="270351"/>
    <lineage>
        <taxon>Bacteria</taxon>
        <taxon>Pseudomonadati</taxon>
        <taxon>Pseudomonadota</taxon>
        <taxon>Alphaproteobacteria</taxon>
        <taxon>Hyphomicrobiales</taxon>
        <taxon>Methylobacteriaceae</taxon>
        <taxon>Methylobacterium</taxon>
    </lineage>
</organism>
<evidence type="ECO:0000313" key="1">
    <source>
        <dbReference type="EMBL" id="BAQ49437.1"/>
    </source>
</evidence>